<keyword evidence="2" id="KW-0812">Transmembrane</keyword>
<feature type="transmembrane region" description="Helical" evidence="2">
    <location>
        <begin position="144"/>
        <end position="167"/>
    </location>
</feature>
<dbReference type="Proteomes" id="UP001211065">
    <property type="component" value="Unassembled WGS sequence"/>
</dbReference>
<protein>
    <submittedName>
        <fullName evidence="3">Uncharacterized protein</fullName>
    </submittedName>
</protein>
<comment type="caution">
    <text evidence="3">The sequence shown here is derived from an EMBL/GenBank/DDBJ whole genome shotgun (WGS) entry which is preliminary data.</text>
</comment>
<dbReference type="EMBL" id="JADGJW010000070">
    <property type="protein sequence ID" value="KAJ3225139.1"/>
    <property type="molecule type" value="Genomic_DNA"/>
</dbReference>
<evidence type="ECO:0000256" key="1">
    <source>
        <dbReference type="SAM" id="MobiDB-lite"/>
    </source>
</evidence>
<reference evidence="3" key="1">
    <citation type="submission" date="2020-05" db="EMBL/GenBank/DDBJ databases">
        <title>Phylogenomic resolution of chytrid fungi.</title>
        <authorList>
            <person name="Stajich J.E."/>
            <person name="Amses K."/>
            <person name="Simmons R."/>
            <person name="Seto K."/>
            <person name="Myers J."/>
            <person name="Bonds A."/>
            <person name="Quandt C.A."/>
            <person name="Barry K."/>
            <person name="Liu P."/>
            <person name="Grigoriev I."/>
            <person name="Longcore J.E."/>
            <person name="James T.Y."/>
        </authorList>
    </citation>
    <scope>NUCLEOTIDE SEQUENCE</scope>
    <source>
        <strain evidence="3">JEL0476</strain>
    </source>
</reference>
<evidence type="ECO:0000256" key="2">
    <source>
        <dbReference type="SAM" id="Phobius"/>
    </source>
</evidence>
<name>A0AAD5U5N1_9FUNG</name>
<evidence type="ECO:0000313" key="3">
    <source>
        <dbReference type="EMBL" id="KAJ3225139.1"/>
    </source>
</evidence>
<keyword evidence="2" id="KW-1133">Transmembrane helix</keyword>
<feature type="compositionally biased region" description="Low complexity" evidence="1">
    <location>
        <begin position="256"/>
        <end position="267"/>
    </location>
</feature>
<dbReference type="AlphaFoldDB" id="A0AAD5U5N1"/>
<keyword evidence="2" id="KW-0472">Membrane</keyword>
<feature type="transmembrane region" description="Helical" evidence="2">
    <location>
        <begin position="43"/>
        <end position="60"/>
    </location>
</feature>
<evidence type="ECO:0000313" key="4">
    <source>
        <dbReference type="Proteomes" id="UP001211065"/>
    </source>
</evidence>
<feature type="region of interest" description="Disordered" evidence="1">
    <location>
        <begin position="255"/>
        <end position="281"/>
    </location>
</feature>
<proteinExistence type="predicted"/>
<sequence length="281" mass="31352">MKEIYTLGNLLAEYTKGLSLGFGLALILTTALFHRNSNRYTKLLAYVIGFSVALQAIWSISYDVLLLPACNLKVKVCCVLLYCEAVAYWLLQLKAAHGLNKKMPKIKVILGTAFLIRFGIMISTLNAYSGILQPNGTCATYLPLTFGIIDQTAEMLYSLLMTGLFLLSVNKYRNVGKSENVKIGIIECKKCNNKNRTEKIENILVLLSEQEIVLVFSLLFNILYDLFVFTQNDSLRISIGHNIVNKKKISTDTMTSSQKSYGCSSKSTTSASLKYEEDSEV</sequence>
<feature type="transmembrane region" description="Helical" evidence="2">
    <location>
        <begin position="17"/>
        <end position="34"/>
    </location>
</feature>
<organism evidence="3 4">
    <name type="scientific">Clydaea vesicula</name>
    <dbReference type="NCBI Taxonomy" id="447962"/>
    <lineage>
        <taxon>Eukaryota</taxon>
        <taxon>Fungi</taxon>
        <taxon>Fungi incertae sedis</taxon>
        <taxon>Chytridiomycota</taxon>
        <taxon>Chytridiomycota incertae sedis</taxon>
        <taxon>Chytridiomycetes</taxon>
        <taxon>Lobulomycetales</taxon>
        <taxon>Lobulomycetaceae</taxon>
        <taxon>Clydaea</taxon>
    </lineage>
</organism>
<feature type="transmembrane region" description="Helical" evidence="2">
    <location>
        <begin position="112"/>
        <end position="132"/>
    </location>
</feature>
<gene>
    <name evidence="3" type="ORF">HK099_007344</name>
</gene>
<keyword evidence="4" id="KW-1185">Reference proteome</keyword>
<accession>A0AAD5U5N1</accession>